<gene>
    <name evidence="1" type="ORF">FN846DRAFT_966491</name>
</gene>
<evidence type="ECO:0000313" key="2">
    <source>
        <dbReference type="Proteomes" id="UP000326924"/>
    </source>
</evidence>
<comment type="caution">
    <text evidence="1">The sequence shown here is derived from an EMBL/GenBank/DDBJ whole genome shotgun (WGS) entry which is preliminary data.</text>
</comment>
<dbReference type="SUPFAM" id="SSF56112">
    <property type="entry name" value="Protein kinase-like (PK-like)"/>
    <property type="match status" value="1"/>
</dbReference>
<dbReference type="Proteomes" id="UP000326924">
    <property type="component" value="Unassembled WGS sequence"/>
</dbReference>
<evidence type="ECO:0008006" key="3">
    <source>
        <dbReference type="Google" id="ProtNLM"/>
    </source>
</evidence>
<keyword evidence="2" id="KW-1185">Reference proteome</keyword>
<dbReference type="InterPro" id="IPR011009">
    <property type="entry name" value="Kinase-like_dom_sf"/>
</dbReference>
<evidence type="ECO:0000313" key="1">
    <source>
        <dbReference type="EMBL" id="KAA8896116.1"/>
    </source>
</evidence>
<proteinExistence type="predicted"/>
<name>A0A5J5EM41_9PEZI</name>
<accession>A0A5J5EM41</accession>
<reference evidence="1 2" key="1">
    <citation type="submission" date="2019-09" db="EMBL/GenBank/DDBJ databases">
        <title>Draft genome of the ectomycorrhizal ascomycete Sphaerosporella brunnea.</title>
        <authorList>
            <consortium name="DOE Joint Genome Institute"/>
            <person name="Benucci G.M."/>
            <person name="Marozzi G."/>
            <person name="Antonielli L."/>
            <person name="Sanchez S."/>
            <person name="Marco P."/>
            <person name="Wang X."/>
            <person name="Falini L.B."/>
            <person name="Barry K."/>
            <person name="Haridas S."/>
            <person name="Lipzen A."/>
            <person name="Labutti K."/>
            <person name="Grigoriev I.V."/>
            <person name="Murat C."/>
            <person name="Martin F."/>
            <person name="Albertini E."/>
            <person name="Donnini D."/>
            <person name="Bonito G."/>
        </authorList>
    </citation>
    <scope>NUCLEOTIDE SEQUENCE [LARGE SCALE GENOMIC DNA]</scope>
    <source>
        <strain evidence="1 2">Sb_GMNB300</strain>
    </source>
</reference>
<dbReference type="InParanoid" id="A0A5J5EM41"/>
<sequence>MDDLRDNKWWRGERRCAFESEVATHLWINGVRGLRAPVVKAFDIRADNPSGVPWICMEMLNGRPLSKIAEDREFTEEEKIHIFEEVAKLQVSSLPSLLFLSSLFFLLPLLEIGS</sequence>
<dbReference type="AlphaFoldDB" id="A0A5J5EM41"/>
<organism evidence="1 2">
    <name type="scientific">Sphaerosporella brunnea</name>
    <dbReference type="NCBI Taxonomy" id="1250544"/>
    <lineage>
        <taxon>Eukaryota</taxon>
        <taxon>Fungi</taxon>
        <taxon>Dikarya</taxon>
        <taxon>Ascomycota</taxon>
        <taxon>Pezizomycotina</taxon>
        <taxon>Pezizomycetes</taxon>
        <taxon>Pezizales</taxon>
        <taxon>Pyronemataceae</taxon>
        <taxon>Sphaerosporella</taxon>
    </lineage>
</organism>
<protein>
    <recommendedName>
        <fullName evidence="3">Aminoglycoside phosphotransferase domain-containing protein</fullName>
    </recommendedName>
</protein>
<dbReference type="EMBL" id="VXIS01000227">
    <property type="protein sequence ID" value="KAA8896116.1"/>
    <property type="molecule type" value="Genomic_DNA"/>
</dbReference>